<feature type="region of interest" description="Disordered" evidence="1">
    <location>
        <begin position="1"/>
        <end position="48"/>
    </location>
</feature>
<evidence type="ECO:0000313" key="2">
    <source>
        <dbReference type="EMBL" id="KAK4211884.1"/>
    </source>
</evidence>
<feature type="compositionally biased region" description="Low complexity" evidence="1">
    <location>
        <begin position="166"/>
        <end position="178"/>
    </location>
</feature>
<comment type="caution">
    <text evidence="2">The sequence shown here is derived from an EMBL/GenBank/DDBJ whole genome shotgun (WGS) entry which is preliminary data.</text>
</comment>
<feature type="compositionally biased region" description="Polar residues" evidence="1">
    <location>
        <begin position="118"/>
        <end position="131"/>
    </location>
</feature>
<protein>
    <submittedName>
        <fullName evidence="2">Uncharacterized protein</fullName>
    </submittedName>
</protein>
<feature type="region of interest" description="Disordered" evidence="1">
    <location>
        <begin position="118"/>
        <end position="178"/>
    </location>
</feature>
<dbReference type="Proteomes" id="UP001301769">
    <property type="component" value="Unassembled WGS sequence"/>
</dbReference>
<gene>
    <name evidence="2" type="ORF">QBC37DRAFT_375633</name>
</gene>
<feature type="compositionally biased region" description="Polar residues" evidence="1">
    <location>
        <begin position="141"/>
        <end position="150"/>
    </location>
</feature>
<sequence length="297" mass="32059">MWNSRPGNSPPQPMASNSEQPTGGAPASPPPHNGQSSGSGQAGNQASLYAQAVERAGLGQAYNLRSRYAREVERQDFGQASNQSFRYPQAVERQNFGQASSQSSRYSQAVELQGLAQANNQSTPYTQTTDRQGPAPIGSAAPSQSMTDIQIYQGRQDREQQETGSQNNNQLTQPNLTQVGSMQPIQQRTANLAMNWSPWSNSSPYWLNTTSNSSNNTIGHHSRNVPTPSYSVHTQGANDGHRPPLINNLALLPIINRHIIRPEAIAPSTMAILGPGFQRAPTAAAQAMRQMSGMAPN</sequence>
<proteinExistence type="predicted"/>
<evidence type="ECO:0000313" key="3">
    <source>
        <dbReference type="Proteomes" id="UP001301769"/>
    </source>
</evidence>
<dbReference type="AlphaFoldDB" id="A0AAN7B6A8"/>
<organism evidence="2 3">
    <name type="scientific">Rhypophila decipiens</name>
    <dbReference type="NCBI Taxonomy" id="261697"/>
    <lineage>
        <taxon>Eukaryota</taxon>
        <taxon>Fungi</taxon>
        <taxon>Dikarya</taxon>
        <taxon>Ascomycota</taxon>
        <taxon>Pezizomycotina</taxon>
        <taxon>Sordariomycetes</taxon>
        <taxon>Sordariomycetidae</taxon>
        <taxon>Sordariales</taxon>
        <taxon>Naviculisporaceae</taxon>
        <taxon>Rhypophila</taxon>
    </lineage>
</organism>
<evidence type="ECO:0000256" key="1">
    <source>
        <dbReference type="SAM" id="MobiDB-lite"/>
    </source>
</evidence>
<accession>A0AAN7B6A8</accession>
<reference evidence="2" key="1">
    <citation type="journal article" date="2023" name="Mol. Phylogenet. Evol.">
        <title>Genome-scale phylogeny and comparative genomics of the fungal order Sordariales.</title>
        <authorList>
            <person name="Hensen N."/>
            <person name="Bonometti L."/>
            <person name="Westerberg I."/>
            <person name="Brannstrom I.O."/>
            <person name="Guillou S."/>
            <person name="Cros-Aarteil S."/>
            <person name="Calhoun S."/>
            <person name="Haridas S."/>
            <person name="Kuo A."/>
            <person name="Mondo S."/>
            <person name="Pangilinan J."/>
            <person name="Riley R."/>
            <person name="LaButti K."/>
            <person name="Andreopoulos B."/>
            <person name="Lipzen A."/>
            <person name="Chen C."/>
            <person name="Yan M."/>
            <person name="Daum C."/>
            <person name="Ng V."/>
            <person name="Clum A."/>
            <person name="Steindorff A."/>
            <person name="Ohm R.A."/>
            <person name="Martin F."/>
            <person name="Silar P."/>
            <person name="Natvig D.O."/>
            <person name="Lalanne C."/>
            <person name="Gautier V."/>
            <person name="Ament-Velasquez S.L."/>
            <person name="Kruys A."/>
            <person name="Hutchinson M.I."/>
            <person name="Powell A.J."/>
            <person name="Barry K."/>
            <person name="Miller A.N."/>
            <person name="Grigoriev I.V."/>
            <person name="Debuchy R."/>
            <person name="Gladieux P."/>
            <person name="Hiltunen Thoren M."/>
            <person name="Johannesson H."/>
        </authorList>
    </citation>
    <scope>NUCLEOTIDE SEQUENCE</scope>
    <source>
        <strain evidence="2">PSN293</strain>
    </source>
</reference>
<dbReference type="EMBL" id="MU858139">
    <property type="protein sequence ID" value="KAK4211884.1"/>
    <property type="molecule type" value="Genomic_DNA"/>
</dbReference>
<name>A0AAN7B6A8_9PEZI</name>
<keyword evidence="3" id="KW-1185">Reference proteome</keyword>
<reference evidence="2" key="2">
    <citation type="submission" date="2023-05" db="EMBL/GenBank/DDBJ databases">
        <authorList>
            <consortium name="Lawrence Berkeley National Laboratory"/>
            <person name="Steindorff A."/>
            <person name="Hensen N."/>
            <person name="Bonometti L."/>
            <person name="Westerberg I."/>
            <person name="Brannstrom I.O."/>
            <person name="Guillou S."/>
            <person name="Cros-Aarteil S."/>
            <person name="Calhoun S."/>
            <person name="Haridas S."/>
            <person name="Kuo A."/>
            <person name="Mondo S."/>
            <person name="Pangilinan J."/>
            <person name="Riley R."/>
            <person name="Labutti K."/>
            <person name="Andreopoulos B."/>
            <person name="Lipzen A."/>
            <person name="Chen C."/>
            <person name="Yanf M."/>
            <person name="Daum C."/>
            <person name="Ng V."/>
            <person name="Clum A."/>
            <person name="Ohm R."/>
            <person name="Martin F."/>
            <person name="Silar P."/>
            <person name="Natvig D."/>
            <person name="Lalanne C."/>
            <person name="Gautier V."/>
            <person name="Ament-Velasquez S.L."/>
            <person name="Kruys A."/>
            <person name="Hutchinson M.I."/>
            <person name="Powell A.J."/>
            <person name="Barry K."/>
            <person name="Miller A.N."/>
            <person name="Grigoriev I.V."/>
            <person name="Debuchy R."/>
            <person name="Gladieux P."/>
            <person name="Thoren M.H."/>
            <person name="Johannesson H."/>
        </authorList>
    </citation>
    <scope>NUCLEOTIDE SEQUENCE</scope>
    <source>
        <strain evidence="2">PSN293</strain>
    </source>
</reference>
<feature type="compositionally biased region" description="Low complexity" evidence="1">
    <location>
        <begin position="33"/>
        <end position="47"/>
    </location>
</feature>